<keyword evidence="4" id="KW-1185">Reference proteome</keyword>
<gene>
    <name evidence="3" type="ORF">Pfl04_33610</name>
</gene>
<dbReference type="Pfam" id="PF13276">
    <property type="entry name" value="HTH_21"/>
    <property type="match status" value="1"/>
</dbReference>
<dbReference type="InterPro" id="IPR025948">
    <property type="entry name" value="HTH-like_dom"/>
</dbReference>
<reference evidence="3" key="1">
    <citation type="submission" date="2021-01" db="EMBL/GenBank/DDBJ databases">
        <title>Whole genome shotgun sequence of Planosporangium flavigriseum NBRC 105377.</title>
        <authorList>
            <person name="Komaki H."/>
            <person name="Tamura T."/>
        </authorList>
    </citation>
    <scope>NUCLEOTIDE SEQUENCE</scope>
    <source>
        <strain evidence="3">NBRC 105377</strain>
    </source>
</reference>
<evidence type="ECO:0000256" key="1">
    <source>
        <dbReference type="SAM" id="MobiDB-lite"/>
    </source>
</evidence>
<dbReference type="PANTHER" id="PTHR46889">
    <property type="entry name" value="TRANSPOSASE INSF FOR INSERTION SEQUENCE IS3B-RELATED"/>
    <property type="match status" value="1"/>
</dbReference>
<evidence type="ECO:0000313" key="4">
    <source>
        <dbReference type="Proteomes" id="UP000653674"/>
    </source>
</evidence>
<dbReference type="Proteomes" id="UP000653674">
    <property type="component" value="Unassembled WGS sequence"/>
</dbReference>
<accession>A0A8J3PMJ2</accession>
<feature type="region of interest" description="Disordered" evidence="1">
    <location>
        <begin position="150"/>
        <end position="173"/>
    </location>
</feature>
<dbReference type="PANTHER" id="PTHR46889:SF4">
    <property type="entry name" value="TRANSPOSASE INSO FOR INSERTION SEQUENCE ELEMENT IS911B-RELATED"/>
    <property type="match status" value="1"/>
</dbReference>
<proteinExistence type="predicted"/>
<protein>
    <recommendedName>
        <fullName evidence="2">HTH-like domain-containing protein</fullName>
    </recommendedName>
</protein>
<feature type="domain" description="HTH-like" evidence="2">
    <location>
        <begin position="35"/>
        <end position="90"/>
    </location>
</feature>
<organism evidence="3 4">
    <name type="scientific">Planosporangium flavigriseum</name>
    <dbReference type="NCBI Taxonomy" id="373681"/>
    <lineage>
        <taxon>Bacteria</taxon>
        <taxon>Bacillati</taxon>
        <taxon>Actinomycetota</taxon>
        <taxon>Actinomycetes</taxon>
        <taxon>Micromonosporales</taxon>
        <taxon>Micromonosporaceae</taxon>
        <taxon>Planosporangium</taxon>
    </lineage>
</organism>
<sequence>MEPICRVLAEHGVSIAPSTYYAATNRPPSARTTRDAWLIDQIRRVHTANYGVYGARKVGQQLRREDVAVARCTVERLMRADGLAGVVRDKAIRPTVAGDRHQRAGDLVNRDFSARAAQSDLSRGLHPCDRLVRDRLRRVRRRRVLAGDRGLVGRHEQTQPVGAGRAGDGPVAT</sequence>
<dbReference type="AlphaFoldDB" id="A0A8J3PMJ2"/>
<dbReference type="InterPro" id="IPR050900">
    <property type="entry name" value="Transposase_IS3/IS150/IS904"/>
</dbReference>
<dbReference type="EMBL" id="BONU01000024">
    <property type="protein sequence ID" value="GIG74957.1"/>
    <property type="molecule type" value="Genomic_DNA"/>
</dbReference>
<evidence type="ECO:0000313" key="3">
    <source>
        <dbReference type="EMBL" id="GIG74957.1"/>
    </source>
</evidence>
<evidence type="ECO:0000259" key="2">
    <source>
        <dbReference type="Pfam" id="PF13276"/>
    </source>
</evidence>
<name>A0A8J3PMJ2_9ACTN</name>
<comment type="caution">
    <text evidence="3">The sequence shown here is derived from an EMBL/GenBank/DDBJ whole genome shotgun (WGS) entry which is preliminary data.</text>
</comment>